<comment type="subcellular location">
    <subcellularLocation>
        <location evidence="1">Membrane</location>
        <topology evidence="1">Multi-pass membrane protein</topology>
    </subcellularLocation>
</comment>
<evidence type="ECO:0000256" key="11">
    <source>
        <dbReference type="SAM" id="Phobius"/>
    </source>
</evidence>
<dbReference type="CDD" id="cd00051">
    <property type="entry name" value="EFh"/>
    <property type="match status" value="1"/>
</dbReference>
<dbReference type="PANTHER" id="PTHR31942:SF52">
    <property type="entry name" value="MLO-LIKE PROTEIN 1"/>
    <property type="match status" value="1"/>
</dbReference>
<feature type="region of interest" description="Disordered" evidence="10">
    <location>
        <begin position="760"/>
        <end position="781"/>
    </location>
</feature>
<evidence type="ECO:0000256" key="2">
    <source>
        <dbReference type="ARBA" id="ARBA00006574"/>
    </source>
</evidence>
<evidence type="ECO:0000256" key="1">
    <source>
        <dbReference type="ARBA" id="ARBA00004141"/>
    </source>
</evidence>
<feature type="domain" description="EF-hand" evidence="12">
    <location>
        <begin position="1197"/>
        <end position="1232"/>
    </location>
</feature>
<dbReference type="GO" id="GO:0005509">
    <property type="term" value="F:calcium ion binding"/>
    <property type="evidence" value="ECO:0007669"/>
    <property type="project" value="InterPro"/>
</dbReference>
<keyword evidence="9" id="KW-0568">Pathogenesis-related protein</keyword>
<sequence length="1480" mass="161093">MDSNITDLSIDPINNANKSILNILSWEGGVLFAGFVMITLVWELGTAFLAFVTIYFSGRKAIWLQRLKTEVLALGIITLVLTILTSLLTSICIPGQSQEAGRRRLHHLHYPTHTQNGQRDLLEASTTTTTATSGEISSTCPSGQHQLFTMAIIEETHLLLFETAIMHIVVTCTTFYLTLLRMRYWKEWEKRARTDRQLPMDSSSLRLQLGSNGYHHALNSIKGAFNSLVTEPLYNLLRILCKIRIDDAALSPEDRLPAQFNFLNIVEQGMEVEFSQASEQSVVLLVFMAGFMSIPRTESQIGEQIYILSLCSTAAMLLASAKYQSIAVHLASIALCDFQEEIKTQRRAQMMFLNSVRARSTIRRRGSATEGDSSMMKETLLARTSGSHHGSVKIERGSADLLTGSEGGLSSKGRHHHAIAARLESVVSTPTGAGGEGGAMSGRHRLHVLLADSEALTSPPKSCHAEKLRWGKAEVMGAAGVEGMDTSNSRGVWKLKGGENSNGSSRLHNAAPRQSGSLRIKAMEISSEAQRGTHADAGSIAAAAAAASASLLSAMSGQTSSSAAAAAATDVDVRAASRLIRFLTSREQRDTGVAFKSSNGLTFQEPSCLVSQASVDDCGHSTPHWVTLPPVQFPQAPGSTQNAMPAAAGAVSLVELQRSRSLLSQEDPLQTNSGGIIRKGVLKSNQVAPEPLSSTTVVSSGMPLGEDTVDPAVILSSAAKEDDAIFVHQLHEGPGHNAESSMKTEAVPEGVLYSINSNPPKFCRDEASTPDTHDPEEHQPHLEGLCRDQVSIPYSGLSSSTQPLIAAMSKEYVSVSLQPPVPEVMTSSREGNALSVVVSSLINARHSPDVRLGEEHIKAVHYGACTAVSVDSHRLDVGVNHVLHENGNIDHISPAGSQHHDQRRALERILSVASEAYSDANGMLLEEDEDQDVNIEAMRPRLRAHFRSNEDLEGGETLLRDAGKTLFWFNTPWVLSWLYNLSMMGTMLALMFIVYGALTGGTAFVRSQNAVLMSLIIVLDIGTIIYASFRVQPVAALVGTVSTLYPARLIRQIKKQKIVDEEAYEEGLGGRMFKCFMCRPSQSDDEEEGEGKDVRDQEAVKEFMHMLADQAGVIATDRGPSGSESHRLAALQLHERFIEMWMKRAEDWKAKIKDQVYSVKCDLDLMLRAFQMIDTSGDGAISSAELAVVLREMGTRATAEELEDMVNEIDIDGTDRIEFKEFVFFLVFKYFDADNDGYLSEDDVKKTIMHLKLDQYHSVEAMARLLIKFCKHMRRTTKKKLIAHPGIHLADFINMFLGTRLLDLNDQEHCPAEEAAVPPVDQAQSSGSFLFPGSSFSSSFSYARMMLAKRSLASVGLAVRGMLTGRAAMKKSFPHKTIISSSGSSSKDLQLMQGPASSHHSMTMQSADMHGPASSHHSMTVQSADMPQQSSVTVYAAHMQESAASMTDTKSDEVLGGARSEECEKVTGGIDLTAATLVGR</sequence>
<feature type="compositionally biased region" description="Polar residues" evidence="10">
    <location>
        <begin position="1415"/>
        <end position="1430"/>
    </location>
</feature>
<proteinExistence type="inferred from homology"/>
<feature type="transmembrane region" description="Helical" evidence="11">
    <location>
        <begin position="31"/>
        <end position="57"/>
    </location>
</feature>
<dbReference type="PROSITE" id="PS50222">
    <property type="entry name" value="EF_HAND_2"/>
    <property type="match status" value="2"/>
</dbReference>
<evidence type="ECO:0000313" key="14">
    <source>
        <dbReference type="Proteomes" id="UP000232323"/>
    </source>
</evidence>
<dbReference type="InterPro" id="IPR018247">
    <property type="entry name" value="EF_Hand_1_Ca_BS"/>
</dbReference>
<evidence type="ECO:0000256" key="6">
    <source>
        <dbReference type="ARBA" id="ARBA00022837"/>
    </source>
</evidence>
<feature type="compositionally biased region" description="Polar residues" evidence="10">
    <location>
        <begin position="1395"/>
        <end position="1406"/>
    </location>
</feature>
<evidence type="ECO:0000259" key="12">
    <source>
        <dbReference type="PROSITE" id="PS50222"/>
    </source>
</evidence>
<keyword evidence="8 11" id="KW-0472">Membrane</keyword>
<keyword evidence="14" id="KW-1185">Reference proteome</keyword>
<dbReference type="Proteomes" id="UP000232323">
    <property type="component" value="Unassembled WGS sequence"/>
</dbReference>
<dbReference type="PROSITE" id="PS00018">
    <property type="entry name" value="EF_HAND_1"/>
    <property type="match status" value="2"/>
</dbReference>
<evidence type="ECO:0000256" key="10">
    <source>
        <dbReference type="SAM" id="MobiDB-lite"/>
    </source>
</evidence>
<dbReference type="SMART" id="SM00054">
    <property type="entry name" value="EFh"/>
    <property type="match status" value="2"/>
</dbReference>
<feature type="region of interest" description="Disordered" evidence="10">
    <location>
        <begin position="489"/>
        <end position="516"/>
    </location>
</feature>
<gene>
    <name evidence="13" type="ORF">CEUSTIGMA_g12270.t1</name>
</gene>
<feature type="transmembrane region" description="Helical" evidence="11">
    <location>
        <begin position="1010"/>
        <end position="1029"/>
    </location>
</feature>
<feature type="transmembrane region" description="Helical" evidence="11">
    <location>
        <begin position="158"/>
        <end position="180"/>
    </location>
</feature>
<feature type="transmembrane region" description="Helical" evidence="11">
    <location>
        <begin position="69"/>
        <end position="91"/>
    </location>
</feature>
<dbReference type="SUPFAM" id="SSF47473">
    <property type="entry name" value="EF-hand"/>
    <property type="match status" value="1"/>
</dbReference>
<comment type="caution">
    <text evidence="13">The sequence shown here is derived from an EMBL/GenBank/DDBJ whole genome shotgun (WGS) entry which is preliminary data.</text>
</comment>
<evidence type="ECO:0000256" key="4">
    <source>
        <dbReference type="ARBA" id="ARBA00022737"/>
    </source>
</evidence>
<dbReference type="OrthoDB" id="547565at2759"/>
<protein>
    <recommendedName>
        <fullName evidence="12">EF-hand domain-containing protein</fullName>
    </recommendedName>
</protein>
<dbReference type="InterPro" id="IPR011992">
    <property type="entry name" value="EF-hand-dom_pair"/>
</dbReference>
<evidence type="ECO:0000256" key="8">
    <source>
        <dbReference type="ARBA" id="ARBA00023136"/>
    </source>
</evidence>
<dbReference type="PANTHER" id="PTHR31942">
    <property type="entry name" value="MLO-LIKE PROTEIN 1"/>
    <property type="match status" value="1"/>
</dbReference>
<keyword evidence="6" id="KW-0106">Calcium</keyword>
<feature type="compositionally biased region" description="Basic and acidic residues" evidence="10">
    <location>
        <begin position="762"/>
        <end position="781"/>
    </location>
</feature>
<keyword evidence="4" id="KW-0677">Repeat</keyword>
<comment type="similarity">
    <text evidence="2">Belongs to the MLO family.</text>
</comment>
<feature type="transmembrane region" description="Helical" evidence="11">
    <location>
        <begin position="977"/>
        <end position="998"/>
    </location>
</feature>
<evidence type="ECO:0000313" key="13">
    <source>
        <dbReference type="EMBL" id="GAX84849.1"/>
    </source>
</evidence>
<dbReference type="Gene3D" id="1.10.238.10">
    <property type="entry name" value="EF-hand"/>
    <property type="match status" value="1"/>
</dbReference>
<dbReference type="STRING" id="1157962.A0A250XPH4"/>
<dbReference type="Pfam" id="PF13202">
    <property type="entry name" value="EF-hand_5"/>
    <property type="match status" value="1"/>
</dbReference>
<evidence type="ECO:0000256" key="9">
    <source>
        <dbReference type="ARBA" id="ARBA00023265"/>
    </source>
</evidence>
<reference evidence="13 14" key="1">
    <citation type="submission" date="2017-08" db="EMBL/GenBank/DDBJ databases">
        <title>Acidophilic green algal genome provides insights into adaptation to an acidic environment.</title>
        <authorList>
            <person name="Hirooka S."/>
            <person name="Hirose Y."/>
            <person name="Kanesaki Y."/>
            <person name="Higuchi S."/>
            <person name="Fujiwara T."/>
            <person name="Onuma R."/>
            <person name="Era A."/>
            <person name="Ohbayashi R."/>
            <person name="Uzuka A."/>
            <person name="Nozaki H."/>
            <person name="Yoshikawa H."/>
            <person name="Miyagishima S.Y."/>
        </authorList>
    </citation>
    <scope>NUCLEOTIDE SEQUENCE [LARGE SCALE GENOMIC DNA]</scope>
    <source>
        <strain evidence="13 14">NIES-2499</strain>
    </source>
</reference>
<evidence type="ECO:0000256" key="7">
    <source>
        <dbReference type="ARBA" id="ARBA00022989"/>
    </source>
</evidence>
<evidence type="ECO:0000256" key="3">
    <source>
        <dbReference type="ARBA" id="ARBA00022692"/>
    </source>
</evidence>
<keyword evidence="5" id="KW-0611">Plant defense</keyword>
<feature type="compositionally biased region" description="Polar residues" evidence="10">
    <location>
        <begin position="499"/>
        <end position="516"/>
    </location>
</feature>
<dbReference type="Pfam" id="PF03094">
    <property type="entry name" value="Mlo"/>
    <property type="match status" value="1"/>
</dbReference>
<feature type="domain" description="EF-hand" evidence="12">
    <location>
        <begin position="1161"/>
        <end position="1196"/>
    </location>
</feature>
<dbReference type="InterPro" id="IPR004326">
    <property type="entry name" value="Mlo"/>
</dbReference>
<dbReference type="GO" id="GO:0043226">
    <property type="term" value="C:organelle"/>
    <property type="evidence" value="ECO:0007669"/>
    <property type="project" value="UniProtKB-ARBA"/>
</dbReference>
<feature type="region of interest" description="Disordered" evidence="10">
    <location>
        <begin position="1379"/>
        <end position="1430"/>
    </location>
</feature>
<keyword evidence="3 11" id="KW-0812">Transmembrane</keyword>
<dbReference type="InterPro" id="IPR002048">
    <property type="entry name" value="EF_hand_dom"/>
</dbReference>
<name>A0A250XPH4_9CHLO</name>
<dbReference type="GO" id="GO:0006952">
    <property type="term" value="P:defense response"/>
    <property type="evidence" value="ECO:0007669"/>
    <property type="project" value="UniProtKB-KW"/>
</dbReference>
<keyword evidence="7 11" id="KW-1133">Transmembrane helix</keyword>
<dbReference type="Pfam" id="PF13499">
    <property type="entry name" value="EF-hand_7"/>
    <property type="match status" value="1"/>
</dbReference>
<dbReference type="EMBL" id="BEGY01000137">
    <property type="protein sequence ID" value="GAX84849.1"/>
    <property type="molecule type" value="Genomic_DNA"/>
</dbReference>
<evidence type="ECO:0000256" key="5">
    <source>
        <dbReference type="ARBA" id="ARBA00022821"/>
    </source>
</evidence>
<accession>A0A250XPH4</accession>
<organism evidence="13 14">
    <name type="scientific">Chlamydomonas eustigma</name>
    <dbReference type="NCBI Taxonomy" id="1157962"/>
    <lineage>
        <taxon>Eukaryota</taxon>
        <taxon>Viridiplantae</taxon>
        <taxon>Chlorophyta</taxon>
        <taxon>core chlorophytes</taxon>
        <taxon>Chlorophyceae</taxon>
        <taxon>CS clade</taxon>
        <taxon>Chlamydomonadales</taxon>
        <taxon>Chlamydomonadaceae</taxon>
        <taxon>Chlamydomonas</taxon>
    </lineage>
</organism>
<dbReference type="GO" id="GO:0016020">
    <property type="term" value="C:membrane"/>
    <property type="evidence" value="ECO:0007669"/>
    <property type="project" value="UniProtKB-SubCell"/>
</dbReference>
<dbReference type="FunFam" id="1.10.238.10:FF:000178">
    <property type="entry name" value="Calmodulin-2 A"/>
    <property type="match status" value="1"/>
</dbReference>